<sequence length="96" mass="10209">MGILCGPGQGVSSCLATASLCTRLSGERMVFLPSSLITMEAPGWTLGPLSTAWRSSFTFHGVTGCGSYRLFGATFPTLSRNLKLVIAFTLSFLSRI</sequence>
<dbReference type="Proteomes" id="UP000314294">
    <property type="component" value="Unassembled WGS sequence"/>
</dbReference>
<dbReference type="EMBL" id="SRLO01000226">
    <property type="protein sequence ID" value="TNN66012.1"/>
    <property type="molecule type" value="Genomic_DNA"/>
</dbReference>
<evidence type="ECO:0000313" key="1">
    <source>
        <dbReference type="EMBL" id="TNN66012.1"/>
    </source>
</evidence>
<organism evidence="1 2">
    <name type="scientific">Liparis tanakae</name>
    <name type="common">Tanaka's snailfish</name>
    <dbReference type="NCBI Taxonomy" id="230148"/>
    <lineage>
        <taxon>Eukaryota</taxon>
        <taxon>Metazoa</taxon>
        <taxon>Chordata</taxon>
        <taxon>Craniata</taxon>
        <taxon>Vertebrata</taxon>
        <taxon>Euteleostomi</taxon>
        <taxon>Actinopterygii</taxon>
        <taxon>Neopterygii</taxon>
        <taxon>Teleostei</taxon>
        <taxon>Neoteleostei</taxon>
        <taxon>Acanthomorphata</taxon>
        <taxon>Eupercaria</taxon>
        <taxon>Perciformes</taxon>
        <taxon>Cottioidei</taxon>
        <taxon>Cottales</taxon>
        <taxon>Liparidae</taxon>
        <taxon>Liparis</taxon>
    </lineage>
</organism>
<comment type="caution">
    <text evidence="1">The sequence shown here is derived from an EMBL/GenBank/DDBJ whole genome shotgun (WGS) entry which is preliminary data.</text>
</comment>
<dbReference type="AlphaFoldDB" id="A0A4Z2HMJ6"/>
<accession>A0A4Z2HMJ6</accession>
<reference evidence="1 2" key="1">
    <citation type="submission" date="2019-03" db="EMBL/GenBank/DDBJ databases">
        <title>First draft genome of Liparis tanakae, snailfish: a comprehensive survey of snailfish specific genes.</title>
        <authorList>
            <person name="Kim W."/>
            <person name="Song I."/>
            <person name="Jeong J.-H."/>
            <person name="Kim D."/>
            <person name="Kim S."/>
            <person name="Ryu S."/>
            <person name="Song J.Y."/>
            <person name="Lee S.K."/>
        </authorList>
    </citation>
    <scope>NUCLEOTIDE SEQUENCE [LARGE SCALE GENOMIC DNA]</scope>
    <source>
        <tissue evidence="1">Muscle</tissue>
    </source>
</reference>
<protein>
    <submittedName>
        <fullName evidence="1">Uncharacterized protein</fullName>
    </submittedName>
</protein>
<evidence type="ECO:0000313" key="2">
    <source>
        <dbReference type="Proteomes" id="UP000314294"/>
    </source>
</evidence>
<gene>
    <name evidence="1" type="ORF">EYF80_023768</name>
</gene>
<keyword evidence="2" id="KW-1185">Reference proteome</keyword>
<name>A0A4Z2HMJ6_9TELE</name>
<proteinExistence type="predicted"/>